<evidence type="ECO:0000313" key="6">
    <source>
        <dbReference type="EMBL" id="KDQ57108.1"/>
    </source>
</evidence>
<feature type="region of interest" description="Disordered" evidence="5">
    <location>
        <begin position="108"/>
        <end position="133"/>
    </location>
</feature>
<keyword evidence="3" id="KW-0378">Hydrolase</keyword>
<dbReference type="PANTHER" id="PTHR45848:SF4">
    <property type="entry name" value="DUAL SPECIFICITY PROTEIN PHOSPHATASE 12"/>
    <property type="match status" value="1"/>
</dbReference>
<dbReference type="GO" id="GO:0005634">
    <property type="term" value="C:nucleus"/>
    <property type="evidence" value="ECO:0007669"/>
    <property type="project" value="TreeGrafter"/>
</dbReference>
<reference evidence="7" key="1">
    <citation type="journal article" date="2014" name="Proc. Natl. Acad. Sci. U.S.A.">
        <title>Extensive sampling of basidiomycete genomes demonstrates inadequacy of the white-rot/brown-rot paradigm for wood decay fungi.</title>
        <authorList>
            <person name="Riley R."/>
            <person name="Salamov A.A."/>
            <person name="Brown D.W."/>
            <person name="Nagy L.G."/>
            <person name="Floudas D."/>
            <person name="Held B.W."/>
            <person name="Levasseur A."/>
            <person name="Lombard V."/>
            <person name="Morin E."/>
            <person name="Otillar R."/>
            <person name="Lindquist E.A."/>
            <person name="Sun H."/>
            <person name="LaButti K.M."/>
            <person name="Schmutz J."/>
            <person name="Jabbour D."/>
            <person name="Luo H."/>
            <person name="Baker S.E."/>
            <person name="Pisabarro A.G."/>
            <person name="Walton J.D."/>
            <person name="Blanchette R.A."/>
            <person name="Henrissat B."/>
            <person name="Martin F."/>
            <person name="Cullen D."/>
            <person name="Hibbett D.S."/>
            <person name="Grigoriev I.V."/>
        </authorList>
    </citation>
    <scope>NUCLEOTIDE SEQUENCE [LARGE SCALE GENOMIC DNA]</scope>
    <source>
        <strain evidence="7">MUCL 33604</strain>
    </source>
</reference>
<feature type="compositionally biased region" description="Pro residues" evidence="5">
    <location>
        <begin position="119"/>
        <end position="133"/>
    </location>
</feature>
<evidence type="ECO:0000313" key="7">
    <source>
        <dbReference type="Proteomes" id="UP000027265"/>
    </source>
</evidence>
<feature type="region of interest" description="Disordered" evidence="5">
    <location>
        <begin position="1"/>
        <end position="41"/>
    </location>
</feature>
<organism evidence="6 7">
    <name type="scientific">Jaapia argillacea MUCL 33604</name>
    <dbReference type="NCBI Taxonomy" id="933084"/>
    <lineage>
        <taxon>Eukaryota</taxon>
        <taxon>Fungi</taxon>
        <taxon>Dikarya</taxon>
        <taxon>Basidiomycota</taxon>
        <taxon>Agaricomycotina</taxon>
        <taxon>Agaricomycetes</taxon>
        <taxon>Agaricomycetidae</taxon>
        <taxon>Jaapiales</taxon>
        <taxon>Jaapiaceae</taxon>
        <taxon>Jaapia</taxon>
    </lineage>
</organism>
<accession>A0A067PQL3</accession>
<dbReference type="STRING" id="933084.A0A067PQL3"/>
<comment type="similarity">
    <text evidence="1">Belongs to the protein-tyrosine phosphatase family. Non-receptor class dual specificity subfamily.</text>
</comment>
<dbReference type="InParanoid" id="A0A067PQL3"/>
<keyword evidence="4" id="KW-0904">Protein phosphatase</keyword>
<feature type="compositionally biased region" description="Polar residues" evidence="5">
    <location>
        <begin position="1"/>
        <end position="10"/>
    </location>
</feature>
<evidence type="ECO:0000256" key="1">
    <source>
        <dbReference type="ARBA" id="ARBA00008601"/>
    </source>
</evidence>
<dbReference type="GO" id="GO:0004725">
    <property type="term" value="F:protein tyrosine phosphatase activity"/>
    <property type="evidence" value="ECO:0007669"/>
    <property type="project" value="UniProtKB-EC"/>
</dbReference>
<dbReference type="EC" id="3.1.3.48" evidence="2"/>
<evidence type="ECO:0000256" key="3">
    <source>
        <dbReference type="ARBA" id="ARBA00022801"/>
    </source>
</evidence>
<keyword evidence="7" id="KW-1185">Reference proteome</keyword>
<gene>
    <name evidence="6" type="ORF">JAAARDRAFT_283993</name>
</gene>
<evidence type="ECO:0000256" key="4">
    <source>
        <dbReference type="ARBA" id="ARBA00022912"/>
    </source>
</evidence>
<dbReference type="AlphaFoldDB" id="A0A067PQL3"/>
<dbReference type="EMBL" id="KL197720">
    <property type="protein sequence ID" value="KDQ57108.1"/>
    <property type="molecule type" value="Genomic_DNA"/>
</dbReference>
<proteinExistence type="inferred from homology"/>
<name>A0A067PQL3_9AGAM</name>
<dbReference type="OrthoDB" id="2017893at2759"/>
<dbReference type="Proteomes" id="UP000027265">
    <property type="component" value="Unassembled WGS sequence"/>
</dbReference>
<sequence>MNQIIPNETQISEDEVERDMRARRPRTTYEPDSPTPGGLSSRIRCKLCRRELARSERIIGHGQLVAVTPAIPISSTHLPLRTSLPSMPSITPIQDAVLPTEAQLTTTQHPATEPFHPQANPPPSGLPSMGDPPRPSDITAHLFTNPKLAALRSPTSLLLGHGALRQTPPPILANSKCSGYFLEPMKWMEPFLSEGRSAGKIMCPNQSCGAKLGNYDWSGVHCGCDEWITPGFCIHRSKVDEIV</sequence>
<dbReference type="PANTHER" id="PTHR45848">
    <property type="entry name" value="DUAL SPECIFICITY PROTEIN PHOSPHATASE 12 FAMILY MEMBER"/>
    <property type="match status" value="1"/>
</dbReference>
<dbReference type="HOGENOM" id="CLU_1142726_0_0_1"/>
<evidence type="ECO:0000256" key="5">
    <source>
        <dbReference type="SAM" id="MobiDB-lite"/>
    </source>
</evidence>
<protein>
    <recommendedName>
        <fullName evidence="2">protein-tyrosine-phosphatase</fullName>
        <ecNumber evidence="2">3.1.3.48</ecNumber>
    </recommendedName>
</protein>
<evidence type="ECO:0000256" key="2">
    <source>
        <dbReference type="ARBA" id="ARBA00013064"/>
    </source>
</evidence>
<dbReference type="GO" id="GO:0008138">
    <property type="term" value="F:protein tyrosine/serine/threonine phosphatase activity"/>
    <property type="evidence" value="ECO:0007669"/>
    <property type="project" value="TreeGrafter"/>
</dbReference>